<evidence type="ECO:0000259" key="10">
    <source>
        <dbReference type="SMART" id="SM00644"/>
    </source>
</evidence>
<organism evidence="11 12">
    <name type="scientific">Shouchella miscanthi</name>
    <dbReference type="NCBI Taxonomy" id="2598861"/>
    <lineage>
        <taxon>Bacteria</taxon>
        <taxon>Bacillati</taxon>
        <taxon>Bacillota</taxon>
        <taxon>Bacilli</taxon>
        <taxon>Bacillales</taxon>
        <taxon>Bacillaceae</taxon>
        <taxon>Shouchella</taxon>
    </lineage>
</organism>
<dbReference type="Pfam" id="PF19087">
    <property type="entry name" value="DUF5776"/>
    <property type="match status" value="1"/>
</dbReference>
<dbReference type="InterPro" id="IPR036505">
    <property type="entry name" value="Amidase/PGRP_sf"/>
</dbReference>
<evidence type="ECO:0000256" key="9">
    <source>
        <dbReference type="ARBA" id="ARBA00032390"/>
    </source>
</evidence>
<accession>A0ABU6NLY5</accession>
<proteinExistence type="inferred from homology"/>
<dbReference type="SMART" id="SM00644">
    <property type="entry name" value="Ami_2"/>
    <property type="match status" value="1"/>
</dbReference>
<evidence type="ECO:0000256" key="3">
    <source>
        <dbReference type="ARBA" id="ARBA00011901"/>
    </source>
</evidence>
<comment type="catalytic activity">
    <reaction evidence="1">
        <text>Hydrolyzes the link between N-acetylmuramoyl residues and L-amino acid residues in certain cell-wall glycopeptides.</text>
        <dbReference type="EC" id="3.5.1.28"/>
    </reaction>
</comment>
<sequence>MKLEKEFIPLSNSNRPGTIINPSYITIHETANTSVGANAQMHSSYVKGVNAQNRQVSWHITVDDAQAIQHLPLNEMGWHAGLLGNKQSIGIEICVNQDGNFEEAKKNAISIIRHLMEELRIDIASVVSHKHWTGKNCPANLLSTWKEFTEDIIKDVSSPDIIRMLEVKAESLWIYDKPDWNSRHKTVNKGEVFTIKEDLMVNGSKMYQLKSGLFITANVKYVTTWSK</sequence>
<keyword evidence="12" id="KW-1185">Reference proteome</keyword>
<gene>
    <name evidence="11" type="ORF">P5F74_10155</name>
</gene>
<evidence type="ECO:0000256" key="5">
    <source>
        <dbReference type="ARBA" id="ARBA00022969"/>
    </source>
</evidence>
<dbReference type="Proteomes" id="UP001341820">
    <property type="component" value="Unassembled WGS sequence"/>
</dbReference>
<dbReference type="EMBL" id="JAROAS010000019">
    <property type="protein sequence ID" value="MED4128494.1"/>
    <property type="molecule type" value="Genomic_DNA"/>
</dbReference>
<dbReference type="PANTHER" id="PTHR30417:SF11">
    <property type="entry name" value="N-ACETYLMURAMOYL-L-ALANINE AMIDASE XLYA"/>
    <property type="match status" value="1"/>
</dbReference>
<dbReference type="InterPro" id="IPR002502">
    <property type="entry name" value="Amidase_domain"/>
</dbReference>
<evidence type="ECO:0000313" key="11">
    <source>
        <dbReference type="EMBL" id="MED4128494.1"/>
    </source>
</evidence>
<keyword evidence="7" id="KW-0961">Cell wall biogenesis/degradation</keyword>
<evidence type="ECO:0000256" key="6">
    <source>
        <dbReference type="ARBA" id="ARBA00023287"/>
    </source>
</evidence>
<dbReference type="GO" id="GO:0008745">
    <property type="term" value="F:N-acetylmuramoyl-L-alanine amidase activity"/>
    <property type="evidence" value="ECO:0007669"/>
    <property type="project" value="UniProtKB-EC"/>
</dbReference>
<protein>
    <recommendedName>
        <fullName evidence="3">N-acetylmuramoyl-L-alanine amidase</fullName>
        <ecNumber evidence="3">3.5.1.28</ecNumber>
    </recommendedName>
    <alternativeName>
        <fullName evidence="9">Autolysin</fullName>
    </alternativeName>
    <alternativeName>
        <fullName evidence="8">Cell wall hydrolase</fullName>
    </alternativeName>
</protein>
<dbReference type="InterPro" id="IPR044081">
    <property type="entry name" value="DUF5776"/>
</dbReference>
<dbReference type="Gene3D" id="3.40.80.10">
    <property type="entry name" value="Peptidoglycan recognition protein-like"/>
    <property type="match status" value="1"/>
</dbReference>
<keyword evidence="4 11" id="KW-0378">Hydrolase</keyword>
<evidence type="ECO:0000256" key="8">
    <source>
        <dbReference type="ARBA" id="ARBA00030881"/>
    </source>
</evidence>
<evidence type="ECO:0000256" key="2">
    <source>
        <dbReference type="ARBA" id="ARBA00007553"/>
    </source>
</evidence>
<name>A0ABU6NLY5_9BACI</name>
<dbReference type="PANTHER" id="PTHR30417">
    <property type="entry name" value="N-ACETYLMURAMOYL-L-ALANINE AMIDASE AMID"/>
    <property type="match status" value="1"/>
</dbReference>
<evidence type="ECO:0000256" key="1">
    <source>
        <dbReference type="ARBA" id="ARBA00001561"/>
    </source>
</evidence>
<feature type="domain" description="N-acetylmuramoyl-L-alanine amidase" evidence="10">
    <location>
        <begin position="10"/>
        <end position="157"/>
    </location>
</feature>
<dbReference type="EC" id="3.5.1.28" evidence="3"/>
<dbReference type="CDD" id="cd06583">
    <property type="entry name" value="PGRP"/>
    <property type="match status" value="1"/>
</dbReference>
<evidence type="ECO:0000256" key="7">
    <source>
        <dbReference type="ARBA" id="ARBA00023316"/>
    </source>
</evidence>
<keyword evidence="5" id="KW-0749">Sporulation</keyword>
<dbReference type="Pfam" id="PF01510">
    <property type="entry name" value="Amidase_2"/>
    <property type="match status" value="1"/>
</dbReference>
<keyword evidence="6" id="KW-0178">Competence</keyword>
<reference evidence="11 12" key="1">
    <citation type="submission" date="2023-03" db="EMBL/GenBank/DDBJ databases">
        <title>Bacillus Genome Sequencing.</title>
        <authorList>
            <person name="Dunlap C."/>
        </authorList>
    </citation>
    <scope>NUCLEOTIDE SEQUENCE [LARGE SCALE GENOMIC DNA]</scope>
    <source>
        <strain evidence="11 12">B-4107</strain>
    </source>
</reference>
<comment type="caution">
    <text evidence="11">The sequence shown here is derived from an EMBL/GenBank/DDBJ whole genome shotgun (WGS) entry which is preliminary data.</text>
</comment>
<comment type="similarity">
    <text evidence="2">Belongs to the N-acetylmuramoyl-L-alanine amidase 2 family.</text>
</comment>
<dbReference type="SUPFAM" id="SSF55846">
    <property type="entry name" value="N-acetylmuramoyl-L-alanine amidase-like"/>
    <property type="match status" value="1"/>
</dbReference>
<evidence type="ECO:0000256" key="4">
    <source>
        <dbReference type="ARBA" id="ARBA00022801"/>
    </source>
</evidence>
<evidence type="ECO:0000313" key="12">
    <source>
        <dbReference type="Proteomes" id="UP001341820"/>
    </source>
</evidence>
<dbReference type="RefSeq" id="WP_328237255.1">
    <property type="nucleotide sequence ID" value="NZ_JAROAS010000019.1"/>
</dbReference>
<dbReference type="InterPro" id="IPR051206">
    <property type="entry name" value="NAMLAA_amidase_2"/>
</dbReference>